<reference evidence="4" key="1">
    <citation type="journal article" date="2023" name="Mol. Phylogenet. Evol.">
        <title>Genome-scale phylogeny and comparative genomics of the fungal order Sordariales.</title>
        <authorList>
            <person name="Hensen N."/>
            <person name="Bonometti L."/>
            <person name="Westerberg I."/>
            <person name="Brannstrom I.O."/>
            <person name="Guillou S."/>
            <person name="Cros-Aarteil S."/>
            <person name="Calhoun S."/>
            <person name="Haridas S."/>
            <person name="Kuo A."/>
            <person name="Mondo S."/>
            <person name="Pangilinan J."/>
            <person name="Riley R."/>
            <person name="LaButti K."/>
            <person name="Andreopoulos B."/>
            <person name="Lipzen A."/>
            <person name="Chen C."/>
            <person name="Yan M."/>
            <person name="Daum C."/>
            <person name="Ng V."/>
            <person name="Clum A."/>
            <person name="Steindorff A."/>
            <person name="Ohm R.A."/>
            <person name="Martin F."/>
            <person name="Silar P."/>
            <person name="Natvig D.O."/>
            <person name="Lalanne C."/>
            <person name="Gautier V."/>
            <person name="Ament-Velasquez S.L."/>
            <person name="Kruys A."/>
            <person name="Hutchinson M.I."/>
            <person name="Powell A.J."/>
            <person name="Barry K."/>
            <person name="Miller A.N."/>
            <person name="Grigoriev I.V."/>
            <person name="Debuchy R."/>
            <person name="Gladieux P."/>
            <person name="Hiltunen Thoren M."/>
            <person name="Johannesson H."/>
        </authorList>
    </citation>
    <scope>NUCLEOTIDE SEQUENCE</scope>
    <source>
        <strain evidence="4">PSN309</strain>
    </source>
</reference>
<dbReference type="InterPro" id="IPR018627">
    <property type="entry name" value="ELP6"/>
</dbReference>
<evidence type="ECO:0000256" key="3">
    <source>
        <dbReference type="SAM" id="MobiDB-lite"/>
    </source>
</evidence>
<feature type="region of interest" description="Disordered" evidence="3">
    <location>
        <begin position="130"/>
        <end position="156"/>
    </location>
</feature>
<evidence type="ECO:0000256" key="2">
    <source>
        <dbReference type="ARBA" id="ARBA00008837"/>
    </source>
</evidence>
<protein>
    <submittedName>
        <fullName evidence="4">Elongator complex protein 6</fullName>
    </submittedName>
</protein>
<dbReference type="GO" id="GO:0033588">
    <property type="term" value="C:elongator holoenzyme complex"/>
    <property type="evidence" value="ECO:0007669"/>
    <property type="project" value="InterPro"/>
</dbReference>
<evidence type="ECO:0000313" key="5">
    <source>
        <dbReference type="Proteomes" id="UP001302126"/>
    </source>
</evidence>
<dbReference type="Proteomes" id="UP001302126">
    <property type="component" value="Unassembled WGS sequence"/>
</dbReference>
<organism evidence="4 5">
    <name type="scientific">Podospora australis</name>
    <dbReference type="NCBI Taxonomy" id="1536484"/>
    <lineage>
        <taxon>Eukaryota</taxon>
        <taxon>Fungi</taxon>
        <taxon>Dikarya</taxon>
        <taxon>Ascomycota</taxon>
        <taxon>Pezizomycotina</taxon>
        <taxon>Sordariomycetes</taxon>
        <taxon>Sordariomycetidae</taxon>
        <taxon>Sordariales</taxon>
        <taxon>Podosporaceae</taxon>
        <taxon>Podospora</taxon>
    </lineage>
</organism>
<keyword evidence="5" id="KW-1185">Reference proteome</keyword>
<dbReference type="GO" id="GO:0002098">
    <property type="term" value="P:tRNA wobble uridine modification"/>
    <property type="evidence" value="ECO:0007669"/>
    <property type="project" value="InterPro"/>
</dbReference>
<dbReference type="Pfam" id="PF09807">
    <property type="entry name" value="ELP6"/>
    <property type="match status" value="1"/>
</dbReference>
<dbReference type="PANTHER" id="PTHR16184:SF6">
    <property type="entry name" value="ELONGATOR COMPLEX PROTEIN 6"/>
    <property type="match status" value="1"/>
</dbReference>
<dbReference type="Gene3D" id="3.40.50.300">
    <property type="entry name" value="P-loop containing nucleotide triphosphate hydrolases"/>
    <property type="match status" value="1"/>
</dbReference>
<feature type="compositionally biased region" description="Low complexity" evidence="3">
    <location>
        <begin position="137"/>
        <end position="149"/>
    </location>
</feature>
<evidence type="ECO:0000256" key="1">
    <source>
        <dbReference type="ARBA" id="ARBA00005043"/>
    </source>
</evidence>
<sequence>MSRIRPELLEPYLGLPSEAADLTLLTGILNATPNWLVFRYLHSLLKPSSSSSSSVPRGTASTQGGQHQQAAGRDDDDEPEEPPAVCLVSFLRDFAFYQEGLGKLGVDLEACGRKKGNFVFADGLSSLFLPPPPLPPSGQQQQQQQQQQQWKKTMVGSRTEDIRRVILEGIATLKTGTAAGNQQGKKVVLVLDGLGLLLLASALDDGGAGAGTDVNRVEVMRNLLMELRQNVYSTIVTLQADEPLIVDPLTTLETDHSHFVRTVTHQADTVVSLTPLGTGAARDVNGVLRIVHDRKRPEAADDREYLYHVGGDGGVRVFERGQ</sequence>
<dbReference type="EMBL" id="MU864378">
    <property type="protein sequence ID" value="KAK4189163.1"/>
    <property type="molecule type" value="Genomic_DNA"/>
</dbReference>
<proteinExistence type="inferred from homology"/>
<reference evidence="4" key="2">
    <citation type="submission" date="2023-05" db="EMBL/GenBank/DDBJ databases">
        <authorList>
            <consortium name="Lawrence Berkeley National Laboratory"/>
            <person name="Steindorff A."/>
            <person name="Hensen N."/>
            <person name="Bonometti L."/>
            <person name="Westerberg I."/>
            <person name="Brannstrom I.O."/>
            <person name="Guillou S."/>
            <person name="Cros-Aarteil S."/>
            <person name="Calhoun S."/>
            <person name="Haridas S."/>
            <person name="Kuo A."/>
            <person name="Mondo S."/>
            <person name="Pangilinan J."/>
            <person name="Riley R."/>
            <person name="Labutti K."/>
            <person name="Andreopoulos B."/>
            <person name="Lipzen A."/>
            <person name="Chen C."/>
            <person name="Yanf M."/>
            <person name="Daum C."/>
            <person name="Ng V."/>
            <person name="Clum A."/>
            <person name="Ohm R."/>
            <person name="Martin F."/>
            <person name="Silar P."/>
            <person name="Natvig D."/>
            <person name="Lalanne C."/>
            <person name="Gautier V."/>
            <person name="Ament-Velasquez S.L."/>
            <person name="Kruys A."/>
            <person name="Hutchinson M.I."/>
            <person name="Powell A.J."/>
            <person name="Barry K."/>
            <person name="Miller A.N."/>
            <person name="Grigoriev I.V."/>
            <person name="Debuchy R."/>
            <person name="Gladieux P."/>
            <person name="Thoren M.H."/>
            <person name="Johannesson H."/>
        </authorList>
    </citation>
    <scope>NUCLEOTIDE SEQUENCE</scope>
    <source>
        <strain evidence="4">PSN309</strain>
    </source>
</reference>
<dbReference type="InterPro" id="IPR027417">
    <property type="entry name" value="P-loop_NTPase"/>
</dbReference>
<comment type="pathway">
    <text evidence="1">tRNA modification; 5-methoxycarbonylmethyl-2-thiouridine-tRNA biosynthesis.</text>
</comment>
<dbReference type="AlphaFoldDB" id="A0AAN6WWY1"/>
<accession>A0AAN6WWY1</accession>
<comment type="caution">
    <text evidence="4">The sequence shown here is derived from an EMBL/GenBank/DDBJ whole genome shotgun (WGS) entry which is preliminary data.</text>
</comment>
<comment type="similarity">
    <text evidence="2">Belongs to the ELP6 family.</text>
</comment>
<gene>
    <name evidence="4" type="ORF">QBC35DRAFT_450470</name>
</gene>
<evidence type="ECO:0000313" key="4">
    <source>
        <dbReference type="EMBL" id="KAK4189163.1"/>
    </source>
</evidence>
<feature type="compositionally biased region" description="Polar residues" evidence="3">
    <location>
        <begin position="55"/>
        <end position="69"/>
    </location>
</feature>
<dbReference type="PANTHER" id="PTHR16184">
    <property type="entry name" value="ELONGATOR COMPLEX PROTEIN 6"/>
    <property type="match status" value="1"/>
</dbReference>
<name>A0AAN6WWY1_9PEZI</name>
<feature type="region of interest" description="Disordered" evidence="3">
    <location>
        <begin position="47"/>
        <end position="82"/>
    </location>
</feature>